<dbReference type="EMBL" id="KV722585">
    <property type="protein sequence ID" value="OCH85415.1"/>
    <property type="molecule type" value="Genomic_DNA"/>
</dbReference>
<dbReference type="Proteomes" id="UP000250043">
    <property type="component" value="Unassembled WGS sequence"/>
</dbReference>
<dbReference type="Pfam" id="PF24883">
    <property type="entry name" value="NPHP3_N"/>
    <property type="match status" value="1"/>
</dbReference>
<dbReference type="PANTHER" id="PTHR10039:SF17">
    <property type="entry name" value="FUNGAL STAND N-TERMINAL GOODBYE DOMAIN-CONTAINING PROTEIN-RELATED"/>
    <property type="match status" value="1"/>
</dbReference>
<dbReference type="AlphaFoldDB" id="A0A8E2AND9"/>
<gene>
    <name evidence="3" type="ORF">OBBRIDRAFT_891193</name>
</gene>
<dbReference type="InterPro" id="IPR059179">
    <property type="entry name" value="MLKL-like_MCAfunc"/>
</dbReference>
<feature type="domain" description="Nephrocystin 3-like N-terminal" evidence="2">
    <location>
        <begin position="230"/>
        <end position="397"/>
    </location>
</feature>
<dbReference type="Gene3D" id="3.40.50.300">
    <property type="entry name" value="P-loop containing nucleotide triphosphate hydrolases"/>
    <property type="match status" value="1"/>
</dbReference>
<reference evidence="3 4" key="1">
    <citation type="submission" date="2016-07" db="EMBL/GenBank/DDBJ databases">
        <title>Draft genome of the white-rot fungus Obba rivulosa 3A-2.</title>
        <authorList>
            <consortium name="DOE Joint Genome Institute"/>
            <person name="Miettinen O."/>
            <person name="Riley R."/>
            <person name="Acob R."/>
            <person name="Barry K."/>
            <person name="Cullen D."/>
            <person name="De Vries R."/>
            <person name="Hainaut M."/>
            <person name="Hatakka A."/>
            <person name="Henrissat B."/>
            <person name="Hilden K."/>
            <person name="Kuo R."/>
            <person name="Labutti K."/>
            <person name="Lipzen A."/>
            <person name="Makela M.R."/>
            <person name="Sandor L."/>
            <person name="Spatafora J.W."/>
            <person name="Grigoriev I.V."/>
            <person name="Hibbett D.S."/>
        </authorList>
    </citation>
    <scope>NUCLEOTIDE SEQUENCE [LARGE SCALE GENOMIC DNA]</scope>
    <source>
        <strain evidence="3 4">3A-2</strain>
    </source>
</reference>
<sequence length="757" mass="85386">MASQLQQSPQSSQFESYHNRLDALLTTAKGALGIAADVSSDLPIPGLNNAFSALEQVLGRVEKMRSNKQEAKDAVLSIKALRTVLLSSANSLRSQTTSIKQSEHHAARQTLESSDILNDRITALSNQLVEVQNIAEVLPKRKRWSRLVYTQQDADLLRTIRSRVDEAKENFKLQGGIAIEDLLREVSYRLQRTEHDRLLRDYNNYLEKLNPADASYRSSLTDEKSRLQSGTRENILHDLAEWAMEKEPACRVLVLHGRAGMGKSSIVHALVKRLDESRRGASFFFNRGVPECSDAYRVFPAIAYQLAYSHQALVALIAEASQGHLSRSRSQALEHQLEDLVIHPLSQLPPSTLPLLLALDGADECSIERGDAVSRMLQLLCRAAGRISFLRILIATRPETYIMDALHSSPEAKIIGYRDLQQEQDIDQDIRLFIRTELTNTASRGGFALLEERSDAVEDLTNLADGLFIYASTVVRFLSRDKHQAIRIYDTLLGSQGRLGPNRMYEKLDMLYSTILDNAFGDIRNDKERMDYVHRALCWMVLQKADSVSLSPAYVNSKGLALVGIPTYITLDVIDRLRSVLEVDDEVTLTTELRTCHASFPQFLTDNTRCRDPAFFVDPQSGRSFIATSLIDLLDSDIVRSLHDADSHTQWMWKYATLAWDKHIIKARYTQQLGQSLRRFAETHLEQWIACAEPWGGSDWSAHLVVDLAQSVQEWYKEHNGADEGLTLLLTGIIDKRVKSLAESTLQPTEDVDNWED</sequence>
<evidence type="ECO:0000256" key="1">
    <source>
        <dbReference type="ARBA" id="ARBA00022737"/>
    </source>
</evidence>
<protein>
    <recommendedName>
        <fullName evidence="2">Nephrocystin 3-like N-terminal domain-containing protein</fullName>
    </recommendedName>
</protein>
<dbReference type="SUPFAM" id="SSF52540">
    <property type="entry name" value="P-loop containing nucleoside triphosphate hydrolases"/>
    <property type="match status" value="1"/>
</dbReference>
<accession>A0A8E2AND9</accession>
<dbReference type="OrthoDB" id="3228837at2759"/>
<dbReference type="CDD" id="cd21037">
    <property type="entry name" value="MLKL_NTD"/>
    <property type="match status" value="1"/>
</dbReference>
<evidence type="ECO:0000259" key="2">
    <source>
        <dbReference type="Pfam" id="PF24883"/>
    </source>
</evidence>
<evidence type="ECO:0000313" key="3">
    <source>
        <dbReference type="EMBL" id="OCH85415.1"/>
    </source>
</evidence>
<keyword evidence="4" id="KW-1185">Reference proteome</keyword>
<dbReference type="PANTHER" id="PTHR10039">
    <property type="entry name" value="AMELOGENIN"/>
    <property type="match status" value="1"/>
</dbReference>
<dbReference type="InterPro" id="IPR056884">
    <property type="entry name" value="NPHP3-like_N"/>
</dbReference>
<dbReference type="InterPro" id="IPR027417">
    <property type="entry name" value="P-loop_NTPase"/>
</dbReference>
<proteinExistence type="predicted"/>
<keyword evidence="1" id="KW-0677">Repeat</keyword>
<evidence type="ECO:0000313" key="4">
    <source>
        <dbReference type="Proteomes" id="UP000250043"/>
    </source>
</evidence>
<name>A0A8E2AND9_9APHY</name>
<organism evidence="3 4">
    <name type="scientific">Obba rivulosa</name>
    <dbReference type="NCBI Taxonomy" id="1052685"/>
    <lineage>
        <taxon>Eukaryota</taxon>
        <taxon>Fungi</taxon>
        <taxon>Dikarya</taxon>
        <taxon>Basidiomycota</taxon>
        <taxon>Agaricomycotina</taxon>
        <taxon>Agaricomycetes</taxon>
        <taxon>Polyporales</taxon>
        <taxon>Gelatoporiaceae</taxon>
        <taxon>Obba</taxon>
    </lineage>
</organism>